<evidence type="ECO:0000313" key="1">
    <source>
        <dbReference type="EMBL" id="KAJ8677878.1"/>
    </source>
</evidence>
<accession>A0ACC2P436</accession>
<reference evidence="1" key="1">
    <citation type="submission" date="2023-04" db="EMBL/GenBank/DDBJ databases">
        <title>A chromosome-level genome assembly of the parasitoid wasp Eretmocerus hayati.</title>
        <authorList>
            <person name="Zhong Y."/>
            <person name="Liu S."/>
            <person name="Liu Y."/>
        </authorList>
    </citation>
    <scope>NUCLEOTIDE SEQUENCE</scope>
    <source>
        <strain evidence="1">ZJU_SS_LIU_2023</strain>
    </source>
</reference>
<dbReference type="EMBL" id="CM056742">
    <property type="protein sequence ID" value="KAJ8677878.1"/>
    <property type="molecule type" value="Genomic_DNA"/>
</dbReference>
<protein>
    <submittedName>
        <fullName evidence="1">Uncharacterized protein</fullName>
    </submittedName>
</protein>
<dbReference type="Proteomes" id="UP001239111">
    <property type="component" value="Chromosome 2"/>
</dbReference>
<name>A0ACC2P436_9HYME</name>
<comment type="caution">
    <text evidence="1">The sequence shown here is derived from an EMBL/GenBank/DDBJ whole genome shotgun (WGS) entry which is preliminary data.</text>
</comment>
<proteinExistence type="predicted"/>
<organism evidence="1 2">
    <name type="scientific">Eretmocerus hayati</name>
    <dbReference type="NCBI Taxonomy" id="131215"/>
    <lineage>
        <taxon>Eukaryota</taxon>
        <taxon>Metazoa</taxon>
        <taxon>Ecdysozoa</taxon>
        <taxon>Arthropoda</taxon>
        <taxon>Hexapoda</taxon>
        <taxon>Insecta</taxon>
        <taxon>Pterygota</taxon>
        <taxon>Neoptera</taxon>
        <taxon>Endopterygota</taxon>
        <taxon>Hymenoptera</taxon>
        <taxon>Apocrita</taxon>
        <taxon>Proctotrupomorpha</taxon>
        <taxon>Chalcidoidea</taxon>
        <taxon>Aphelinidae</taxon>
        <taxon>Aphelininae</taxon>
        <taxon>Eretmocerus</taxon>
    </lineage>
</organism>
<evidence type="ECO:0000313" key="2">
    <source>
        <dbReference type="Proteomes" id="UP001239111"/>
    </source>
</evidence>
<sequence length="179" mass="20540">MKRRRARPKKFCSVIGCTNGLSEDRNIRKRDELKSTPLFQVPADINLRQKWEVALNQKFCDNEAVCEDHFQDADVMKEDIYFLPDGRRKVIPRERHKLAENAVPSIVHIKPRSSADDGDFLSVLEESTLDLDQLFGEPAEPNENVQGHALARDNCHTPRDKDEAVSLSDFTLHMNVFHS</sequence>
<gene>
    <name evidence="1" type="ORF">QAD02_013665</name>
</gene>
<keyword evidence="2" id="KW-1185">Reference proteome</keyword>